<keyword evidence="10 12" id="KW-0968">Cytoplasmic vesicle</keyword>
<evidence type="ECO:0000313" key="14">
    <source>
        <dbReference type="EMBL" id="WIA12151.1"/>
    </source>
</evidence>
<comment type="similarity">
    <text evidence="2 12">Belongs to the adaptor complexes small subunit family.</text>
</comment>
<evidence type="ECO:0000256" key="1">
    <source>
        <dbReference type="ARBA" id="ARBA00004255"/>
    </source>
</evidence>
<dbReference type="Proteomes" id="UP001244341">
    <property type="component" value="Chromosome 3b"/>
</dbReference>
<dbReference type="SUPFAM" id="SSF64356">
    <property type="entry name" value="SNARE-like"/>
    <property type="match status" value="1"/>
</dbReference>
<dbReference type="InterPro" id="IPR011012">
    <property type="entry name" value="Longin-like_dom_sf"/>
</dbReference>
<evidence type="ECO:0000256" key="2">
    <source>
        <dbReference type="ARBA" id="ARBA00006972"/>
    </source>
</evidence>
<evidence type="ECO:0000256" key="12">
    <source>
        <dbReference type="RuleBase" id="RU366053"/>
    </source>
</evidence>
<comment type="function">
    <text evidence="11">The coatomer is a cytosolic protein complex that binds to dilysine motifs and reversibly associates with Golgi non-clathrin-coated vesicles, which further mediate biosynthetic protein transport from the ER, via the Golgi up to the trans Golgi network. Coatomer complex is required for budding from Golgi membranes, and is essential for the retrograde Golgi-to-ER transport of dilysine-tagged proteins. The zeta subunit may be involved in regulating the coat assembly and, hence, the rate of biosynthetic protein transport due to its association-dissociation properties with the coatomer complex.</text>
</comment>
<accession>A0ABY8TWN2</accession>
<dbReference type="InterPro" id="IPR022775">
    <property type="entry name" value="AP_mu_sigma_su"/>
</dbReference>
<evidence type="ECO:0000256" key="10">
    <source>
        <dbReference type="ARBA" id="ARBA00023329"/>
    </source>
</evidence>
<dbReference type="PANTHER" id="PTHR11043:SF0">
    <property type="entry name" value="COATOMER SUBUNIT ZETA"/>
    <property type="match status" value="1"/>
</dbReference>
<sequence>MDTTCPTVKSLIVLDSEGRRIAVKYFAPEWGTVSSQANYEKSVFAKTSRTNARGEAEIIMFDDYLVVYKCLGDLMFYVTGSLNENELILYSVLQAFYEATSTLLRQQVDKKTVLENLDLLLLVMDEIVDGGLILETDPQTVASRVSMRGADGEVPITEQTFSQAFASAKEHLARSLLK</sequence>
<evidence type="ECO:0000256" key="8">
    <source>
        <dbReference type="ARBA" id="ARBA00023034"/>
    </source>
</evidence>
<name>A0ABY8TWN2_TETOB</name>
<evidence type="ECO:0000259" key="13">
    <source>
        <dbReference type="Pfam" id="PF01217"/>
    </source>
</evidence>
<gene>
    <name evidence="14" type="ORF">OEZ85_012224</name>
</gene>
<dbReference type="EMBL" id="CP126210">
    <property type="protein sequence ID" value="WIA12151.1"/>
    <property type="molecule type" value="Genomic_DNA"/>
</dbReference>
<organism evidence="14 15">
    <name type="scientific">Tetradesmus obliquus</name>
    <name type="common">Green alga</name>
    <name type="synonym">Acutodesmus obliquus</name>
    <dbReference type="NCBI Taxonomy" id="3088"/>
    <lineage>
        <taxon>Eukaryota</taxon>
        <taxon>Viridiplantae</taxon>
        <taxon>Chlorophyta</taxon>
        <taxon>core chlorophytes</taxon>
        <taxon>Chlorophyceae</taxon>
        <taxon>CS clade</taxon>
        <taxon>Sphaeropleales</taxon>
        <taxon>Scenedesmaceae</taxon>
        <taxon>Tetradesmus</taxon>
    </lineage>
</organism>
<keyword evidence="5 12" id="KW-0963">Cytoplasm</keyword>
<keyword evidence="4 12" id="KW-0813">Transport</keyword>
<keyword evidence="15" id="KW-1185">Reference proteome</keyword>
<evidence type="ECO:0000313" key="15">
    <source>
        <dbReference type="Proteomes" id="UP001244341"/>
    </source>
</evidence>
<keyword evidence="7 12" id="KW-0653">Protein transport</keyword>
<evidence type="ECO:0000256" key="6">
    <source>
        <dbReference type="ARBA" id="ARBA00022892"/>
    </source>
</evidence>
<dbReference type="PANTHER" id="PTHR11043">
    <property type="entry name" value="ZETA-COAT PROTEIN"/>
    <property type="match status" value="1"/>
</dbReference>
<keyword evidence="8 12" id="KW-0333">Golgi apparatus</keyword>
<protein>
    <recommendedName>
        <fullName evidence="12">Coatomer subunit zeta</fullName>
    </recommendedName>
</protein>
<evidence type="ECO:0000256" key="3">
    <source>
        <dbReference type="ARBA" id="ARBA00011775"/>
    </source>
</evidence>
<dbReference type="InterPro" id="IPR039652">
    <property type="entry name" value="Coatomer_zeta"/>
</dbReference>
<evidence type="ECO:0000256" key="5">
    <source>
        <dbReference type="ARBA" id="ARBA00022490"/>
    </source>
</evidence>
<proteinExistence type="inferred from homology"/>
<evidence type="ECO:0000256" key="4">
    <source>
        <dbReference type="ARBA" id="ARBA00022448"/>
    </source>
</evidence>
<dbReference type="Pfam" id="PF01217">
    <property type="entry name" value="Clat_adaptor_s"/>
    <property type="match status" value="1"/>
</dbReference>
<dbReference type="CDD" id="cd14829">
    <property type="entry name" value="Zeta-COP"/>
    <property type="match status" value="1"/>
</dbReference>
<evidence type="ECO:0000256" key="11">
    <source>
        <dbReference type="ARBA" id="ARBA00045555"/>
    </source>
</evidence>
<evidence type="ECO:0000256" key="9">
    <source>
        <dbReference type="ARBA" id="ARBA00023136"/>
    </source>
</evidence>
<comment type="subcellular location">
    <subcellularLocation>
        <location evidence="12">Cytoplasm</location>
    </subcellularLocation>
    <subcellularLocation>
        <location evidence="1 12">Golgi apparatus membrane</location>
        <topology evidence="1 12">Peripheral membrane protein</topology>
        <orientation evidence="1 12">Cytoplasmic side</orientation>
    </subcellularLocation>
    <subcellularLocation>
        <location evidence="12">Cytoplasmic vesicle</location>
        <location evidence="12">COPI-coated vesicle membrane</location>
        <topology evidence="12">Peripheral membrane protein</topology>
        <orientation evidence="12">Cytoplasmic side</orientation>
    </subcellularLocation>
</comment>
<dbReference type="Gene3D" id="3.30.450.60">
    <property type="match status" value="1"/>
</dbReference>
<reference evidence="14 15" key="1">
    <citation type="submission" date="2023-05" db="EMBL/GenBank/DDBJ databases">
        <title>A 100% complete, gapless, phased diploid assembly of the Scenedesmus obliquus UTEX 3031 genome.</title>
        <authorList>
            <person name="Biondi T.C."/>
            <person name="Hanschen E.R."/>
            <person name="Kwon T."/>
            <person name="Eng W."/>
            <person name="Kruse C.P.S."/>
            <person name="Koehler S.I."/>
            <person name="Kunde Y."/>
            <person name="Gleasner C.D."/>
            <person name="You Mak K.T."/>
            <person name="Polle J."/>
            <person name="Hovde B.T."/>
            <person name="Starkenburg S.R."/>
        </authorList>
    </citation>
    <scope>NUCLEOTIDE SEQUENCE [LARGE SCALE GENOMIC DNA]</scope>
    <source>
        <strain evidence="14 15">DOE0152z</strain>
    </source>
</reference>
<feature type="domain" description="AP complex mu/sigma subunit" evidence="13">
    <location>
        <begin position="7"/>
        <end position="149"/>
    </location>
</feature>
<evidence type="ECO:0000256" key="7">
    <source>
        <dbReference type="ARBA" id="ARBA00022927"/>
    </source>
</evidence>
<keyword evidence="6 12" id="KW-0931">ER-Golgi transport</keyword>
<keyword evidence="9 12" id="KW-0472">Membrane</keyword>
<comment type="subunit">
    <text evidence="3 12">Oligomeric complex that consists of at least the alpha, beta, beta', gamma, delta, epsilon and zeta subunits.</text>
</comment>